<dbReference type="InterPro" id="IPR017969">
    <property type="entry name" value="Heavy-metal-associated_CS"/>
</dbReference>
<dbReference type="InterPro" id="IPR036163">
    <property type="entry name" value="HMA_dom_sf"/>
</dbReference>
<dbReference type="PROSITE" id="PS01047">
    <property type="entry name" value="HMA_1"/>
    <property type="match status" value="1"/>
</dbReference>
<reference evidence="3 4" key="1">
    <citation type="submission" date="2019-03" db="EMBL/GenBank/DDBJ databases">
        <title>Genomic Encyclopedia of Type Strains, Phase IV (KMG-IV): sequencing the most valuable type-strain genomes for metagenomic binning, comparative biology and taxonomic classification.</title>
        <authorList>
            <person name="Goeker M."/>
        </authorList>
    </citation>
    <scope>NUCLEOTIDE SEQUENCE [LARGE SCALE GENOMIC DNA]</scope>
    <source>
        <strain evidence="3 4">DSM 18401</strain>
    </source>
</reference>
<dbReference type="SUPFAM" id="SSF55008">
    <property type="entry name" value="HMA, heavy metal-associated domain"/>
    <property type="match status" value="1"/>
</dbReference>
<proteinExistence type="predicted"/>
<evidence type="ECO:0000313" key="3">
    <source>
        <dbReference type="EMBL" id="TCN37808.1"/>
    </source>
</evidence>
<name>A0A4R2CAS2_SHIGR</name>
<keyword evidence="1" id="KW-0479">Metal-binding</keyword>
<dbReference type="Pfam" id="PF00403">
    <property type="entry name" value="HMA"/>
    <property type="match status" value="1"/>
</dbReference>
<keyword evidence="4" id="KW-1185">Reference proteome</keyword>
<dbReference type="PROSITE" id="PS50846">
    <property type="entry name" value="HMA_2"/>
    <property type="match status" value="1"/>
</dbReference>
<protein>
    <submittedName>
        <fullName evidence="3">Copper chaperone</fullName>
    </submittedName>
</protein>
<gene>
    <name evidence="3" type="ORF">EV665_12175</name>
</gene>
<dbReference type="GO" id="GO:0046872">
    <property type="term" value="F:metal ion binding"/>
    <property type="evidence" value="ECO:0007669"/>
    <property type="project" value="UniProtKB-KW"/>
</dbReference>
<dbReference type="EMBL" id="SLVX01000021">
    <property type="protein sequence ID" value="TCN37808.1"/>
    <property type="molecule type" value="Genomic_DNA"/>
</dbReference>
<organism evidence="3 4">
    <name type="scientific">Shinella granuli</name>
    <dbReference type="NCBI Taxonomy" id="323621"/>
    <lineage>
        <taxon>Bacteria</taxon>
        <taxon>Pseudomonadati</taxon>
        <taxon>Pseudomonadota</taxon>
        <taxon>Alphaproteobacteria</taxon>
        <taxon>Hyphomicrobiales</taxon>
        <taxon>Rhizobiaceae</taxon>
        <taxon>Shinella</taxon>
    </lineage>
</organism>
<feature type="domain" description="HMA" evidence="2">
    <location>
        <begin position="5"/>
        <end position="68"/>
    </location>
</feature>
<comment type="caution">
    <text evidence="3">The sequence shown here is derived from an EMBL/GenBank/DDBJ whole genome shotgun (WGS) entry which is preliminary data.</text>
</comment>
<dbReference type="RefSeq" id="WP_133036092.1">
    <property type="nucleotide sequence ID" value="NZ_BAABEI010000002.1"/>
</dbReference>
<dbReference type="CDD" id="cd00371">
    <property type="entry name" value="HMA"/>
    <property type="match status" value="1"/>
</dbReference>
<accession>A0A4R2CAS2</accession>
<dbReference type="InterPro" id="IPR006121">
    <property type="entry name" value="HMA_dom"/>
</dbReference>
<evidence type="ECO:0000313" key="4">
    <source>
        <dbReference type="Proteomes" id="UP000295351"/>
    </source>
</evidence>
<dbReference type="AlphaFoldDB" id="A0A4R2CAS2"/>
<evidence type="ECO:0000256" key="1">
    <source>
        <dbReference type="ARBA" id="ARBA00022723"/>
    </source>
</evidence>
<evidence type="ECO:0000259" key="2">
    <source>
        <dbReference type="PROSITE" id="PS50846"/>
    </source>
</evidence>
<sequence length="71" mass="7201">MRGNAPLAFTVPDMTCGHCAKAITGAVLSAYPAARVEIDLDAQRVLVENAGDRAAVASVIAAEGYSPVDAA</sequence>
<dbReference type="Proteomes" id="UP000295351">
    <property type="component" value="Unassembled WGS sequence"/>
</dbReference>
<dbReference type="Gene3D" id="3.30.70.100">
    <property type="match status" value="1"/>
</dbReference>